<evidence type="ECO:0000259" key="1">
    <source>
        <dbReference type="Pfam" id="PF00535"/>
    </source>
</evidence>
<proteinExistence type="predicted"/>
<protein>
    <recommendedName>
        <fullName evidence="1">Glycosyltransferase 2-like domain-containing protein</fullName>
    </recommendedName>
</protein>
<dbReference type="InterPro" id="IPR029063">
    <property type="entry name" value="SAM-dependent_MTases_sf"/>
</dbReference>
<feature type="domain" description="Glycosyltransferase 2-like" evidence="1">
    <location>
        <begin position="25"/>
        <end position="193"/>
    </location>
</feature>
<dbReference type="EMBL" id="PDSK01000124">
    <property type="protein sequence ID" value="PIE31916.1"/>
    <property type="molecule type" value="Genomic_DNA"/>
</dbReference>
<dbReference type="PANTHER" id="PTHR43685">
    <property type="entry name" value="GLYCOSYLTRANSFERASE"/>
    <property type="match status" value="1"/>
</dbReference>
<name>A0A2G6K890_9BACT</name>
<dbReference type="SUPFAM" id="SSF53335">
    <property type="entry name" value="S-adenosyl-L-methionine-dependent methyltransferases"/>
    <property type="match status" value="1"/>
</dbReference>
<evidence type="ECO:0000313" key="3">
    <source>
        <dbReference type="Proteomes" id="UP000230821"/>
    </source>
</evidence>
<accession>A0A2G6K890</accession>
<dbReference type="CDD" id="cd00761">
    <property type="entry name" value="Glyco_tranf_GTA_type"/>
    <property type="match status" value="1"/>
</dbReference>
<dbReference type="InterPro" id="IPR029044">
    <property type="entry name" value="Nucleotide-diphossugar_trans"/>
</dbReference>
<dbReference type="PANTHER" id="PTHR43685:SF2">
    <property type="entry name" value="GLYCOSYLTRANSFERASE 2-LIKE DOMAIN-CONTAINING PROTEIN"/>
    <property type="match status" value="1"/>
</dbReference>
<dbReference type="Pfam" id="PF00535">
    <property type="entry name" value="Glycos_transf_2"/>
    <property type="match status" value="1"/>
</dbReference>
<dbReference type="InterPro" id="IPR050834">
    <property type="entry name" value="Glycosyltransf_2"/>
</dbReference>
<dbReference type="InterPro" id="IPR001173">
    <property type="entry name" value="Glyco_trans_2-like"/>
</dbReference>
<organism evidence="2 3">
    <name type="scientific">candidate division KSB3 bacterium</name>
    <dbReference type="NCBI Taxonomy" id="2044937"/>
    <lineage>
        <taxon>Bacteria</taxon>
        <taxon>candidate division KSB3</taxon>
    </lineage>
</organism>
<dbReference type="AlphaFoldDB" id="A0A2G6K890"/>
<dbReference type="Proteomes" id="UP000230821">
    <property type="component" value="Unassembled WGS sequence"/>
</dbReference>
<comment type="caution">
    <text evidence="2">The sequence shown here is derived from an EMBL/GenBank/DDBJ whole genome shotgun (WGS) entry which is preliminary data.</text>
</comment>
<dbReference type="Gene3D" id="3.40.50.150">
    <property type="entry name" value="Vaccinia Virus protein VP39"/>
    <property type="match status" value="1"/>
</dbReference>
<gene>
    <name evidence="2" type="ORF">CSA56_17010</name>
</gene>
<dbReference type="SUPFAM" id="SSF53448">
    <property type="entry name" value="Nucleotide-diphospho-sugar transferases"/>
    <property type="match status" value="1"/>
</dbReference>
<reference evidence="2 3" key="1">
    <citation type="submission" date="2017-10" db="EMBL/GenBank/DDBJ databases">
        <title>Novel microbial diversity and functional potential in the marine mammal oral microbiome.</title>
        <authorList>
            <person name="Dudek N.K."/>
            <person name="Sun C.L."/>
            <person name="Burstein D."/>
            <person name="Kantor R.S."/>
            <person name="Aliaga Goltsman D.S."/>
            <person name="Bik E.M."/>
            <person name="Thomas B.C."/>
            <person name="Banfield J.F."/>
            <person name="Relman D.A."/>
        </authorList>
    </citation>
    <scope>NUCLEOTIDE SEQUENCE [LARGE SCALE GENOMIC DNA]</scope>
    <source>
        <strain evidence="2">DOLJORAL78_47_16</strain>
    </source>
</reference>
<dbReference type="Gene3D" id="3.90.550.10">
    <property type="entry name" value="Spore Coat Polysaccharide Biosynthesis Protein SpsA, Chain A"/>
    <property type="match status" value="1"/>
</dbReference>
<sequence>MTPERFTFREIFSKKNNTKNFMIVSVVVCTYNRAELLGRTLQDLYQQDFDHSDYEIIVVDNNSSDHTKSKVEELSRSYVNLRYCLETQQGLCYARNRGWQEAQGAYVAYVDDDCQIPSKWLSVAEDIITQQAPSAFGGPFLPFYASPKPRWYHDSYASPYASATYRKEARLLASDEYLDGMNMVFRKSLLQNIGGFRTDISMMTRKKLGYGDETELFIRMRQEMPQASIYYDPRLFLYHLVRPCKMTLSWKVRSSFAMGRDCYKIFTWEQAATPVPYRQLFHQAFANLKHLGKVLAVSVLKRDRTRYSFWQNYVYEEGVEPLYDLGQLYQQGYRQYHQSSEPLVARVFRRLLHSVNKIAQRVLPGRLYHWGRHQYRHVCRRSSVSSPVNIVLGAGNTEFDGWISTDHQMLDITSERSWQRLFPTKSIDKLLCEHVLEHLSTAECVTALTACYRHLKQGGQIRIAVPDGYRRDAAYVTEVTPPKDGHQQLFTIDTLVPLLEEIGFHVTPLEYFDADEQFHHIPWDERDGHVFRSFRFDTQEAFRRGEMYYTSLIVDARKPDHTVFNHEG</sequence>
<evidence type="ECO:0000313" key="2">
    <source>
        <dbReference type="EMBL" id="PIE31916.1"/>
    </source>
</evidence>